<dbReference type="Proteomes" id="UP001595579">
    <property type="component" value="Unassembled WGS sequence"/>
</dbReference>
<evidence type="ECO:0000313" key="2">
    <source>
        <dbReference type="EMBL" id="MFC3285497.1"/>
    </source>
</evidence>
<dbReference type="EC" id="2.4.-.-" evidence="2"/>
<reference evidence="3" key="1">
    <citation type="journal article" date="2019" name="Int. J. Syst. Evol. Microbiol.">
        <title>The Global Catalogue of Microorganisms (GCM) 10K type strain sequencing project: providing services to taxonomists for standard genome sequencing and annotation.</title>
        <authorList>
            <consortium name="The Broad Institute Genomics Platform"/>
            <consortium name="The Broad Institute Genome Sequencing Center for Infectious Disease"/>
            <person name="Wu L."/>
            <person name="Ma J."/>
        </authorList>
    </citation>
    <scope>NUCLEOTIDE SEQUENCE [LARGE SCALE GENOMIC DNA]</scope>
    <source>
        <strain evidence="3">CECT 7698</strain>
    </source>
</reference>
<dbReference type="InterPro" id="IPR029044">
    <property type="entry name" value="Nucleotide-diphossugar_trans"/>
</dbReference>
<keyword evidence="3" id="KW-1185">Reference proteome</keyword>
<dbReference type="Gene3D" id="3.90.550.10">
    <property type="entry name" value="Spore Coat Polysaccharide Biosynthesis Protein SpsA, Chain A"/>
    <property type="match status" value="1"/>
</dbReference>
<keyword evidence="2" id="KW-0808">Transferase</keyword>
<keyword evidence="2" id="KW-0328">Glycosyltransferase</keyword>
<protein>
    <submittedName>
        <fullName evidence="2">Glycosyltransferase family A protein</fullName>
        <ecNumber evidence="2">2.4.-.-</ecNumber>
    </submittedName>
</protein>
<evidence type="ECO:0000259" key="1">
    <source>
        <dbReference type="Pfam" id="PF00535"/>
    </source>
</evidence>
<proteinExistence type="predicted"/>
<dbReference type="GO" id="GO:0016757">
    <property type="term" value="F:glycosyltransferase activity"/>
    <property type="evidence" value="ECO:0007669"/>
    <property type="project" value="UniProtKB-KW"/>
</dbReference>
<dbReference type="PANTHER" id="PTHR22916">
    <property type="entry name" value="GLYCOSYLTRANSFERASE"/>
    <property type="match status" value="1"/>
</dbReference>
<gene>
    <name evidence="2" type="ORF">ACFOEV_18000</name>
</gene>
<feature type="domain" description="Glycosyltransferase 2-like" evidence="1">
    <location>
        <begin position="10"/>
        <end position="135"/>
    </location>
</feature>
<sequence>MDNHNNIMFSVIIPVFNKEKHVKSAIESVLNQENDNYEMILIDDCSTDESAKIIDSYKNNKIRTFKRHEPGLGGYAARNLGVSKARYPWIAFLDADDFWYKNHLHHAEKLIMKYPHIESFNFSREKIERGKKTRFVHLKEGVISSEDAIAQYSRKDVFHTNSVVISKSLFERTGGFPAGKCCRGGDGDLWLRMLLSCKSIVVSQEITSCYVIDNSGVIYGKGKVGERHPIYNTVIGYLKKNPASSMAEDLKRLANRKNISWALARKRSHEFSLRQLRIIFISCLGINDWLKIVQLLSPLPIIRLMLFFRKKAS</sequence>
<dbReference type="CDD" id="cd00761">
    <property type="entry name" value="Glyco_tranf_GTA_type"/>
    <property type="match status" value="1"/>
</dbReference>
<dbReference type="InterPro" id="IPR001173">
    <property type="entry name" value="Glyco_trans_2-like"/>
</dbReference>
<dbReference type="Pfam" id="PF00535">
    <property type="entry name" value="Glycos_transf_2"/>
    <property type="match status" value="1"/>
</dbReference>
<dbReference type="SUPFAM" id="SSF53448">
    <property type="entry name" value="Nucleotide-diphospho-sugar transferases"/>
    <property type="match status" value="1"/>
</dbReference>
<name>A0ABV7LSK5_9GAMM</name>
<organism evidence="2 3">
    <name type="scientific">Litchfieldella rifensis</name>
    <dbReference type="NCBI Taxonomy" id="762643"/>
    <lineage>
        <taxon>Bacteria</taxon>
        <taxon>Pseudomonadati</taxon>
        <taxon>Pseudomonadota</taxon>
        <taxon>Gammaproteobacteria</taxon>
        <taxon>Oceanospirillales</taxon>
        <taxon>Halomonadaceae</taxon>
        <taxon>Litchfieldella</taxon>
    </lineage>
</organism>
<evidence type="ECO:0000313" key="3">
    <source>
        <dbReference type="Proteomes" id="UP001595579"/>
    </source>
</evidence>
<comment type="caution">
    <text evidence="2">The sequence shown here is derived from an EMBL/GenBank/DDBJ whole genome shotgun (WGS) entry which is preliminary data.</text>
</comment>
<dbReference type="EMBL" id="JBHRUG010000031">
    <property type="protein sequence ID" value="MFC3285497.1"/>
    <property type="molecule type" value="Genomic_DNA"/>
</dbReference>
<accession>A0ABV7LSK5</accession>
<dbReference type="PANTHER" id="PTHR22916:SF3">
    <property type="entry name" value="UDP-GLCNAC:BETAGAL BETA-1,3-N-ACETYLGLUCOSAMINYLTRANSFERASE-LIKE PROTEIN 1"/>
    <property type="match status" value="1"/>
</dbReference>